<feature type="chain" id="PRO_5030648129" description="Lipoprotein" evidence="2">
    <location>
        <begin position="22"/>
        <end position="264"/>
    </location>
</feature>
<dbReference type="EMBL" id="JABAIL010000003">
    <property type="protein sequence ID" value="NLR91870.1"/>
    <property type="molecule type" value="Genomic_DNA"/>
</dbReference>
<proteinExistence type="predicted"/>
<keyword evidence="2" id="KW-0732">Signal</keyword>
<name>A0A7X8SKJ8_9BACT</name>
<reference evidence="3 4" key="1">
    <citation type="submission" date="2020-04" db="EMBL/GenBank/DDBJ databases">
        <title>Flammeovirga sp. SR4, a novel species isolated from seawater.</title>
        <authorList>
            <person name="Wang X."/>
        </authorList>
    </citation>
    <scope>NUCLEOTIDE SEQUENCE [LARGE SCALE GENOMIC DNA]</scope>
    <source>
        <strain evidence="3 4">SR4</strain>
    </source>
</reference>
<dbReference type="RefSeq" id="WP_168882582.1">
    <property type="nucleotide sequence ID" value="NZ_JABAIL010000003.1"/>
</dbReference>
<comment type="caution">
    <text evidence="3">The sequence shown here is derived from an EMBL/GenBank/DDBJ whole genome shotgun (WGS) entry which is preliminary data.</text>
</comment>
<keyword evidence="4" id="KW-1185">Reference proteome</keyword>
<evidence type="ECO:0000313" key="4">
    <source>
        <dbReference type="Proteomes" id="UP000585050"/>
    </source>
</evidence>
<dbReference type="Proteomes" id="UP000585050">
    <property type="component" value="Unassembled WGS sequence"/>
</dbReference>
<feature type="signal peptide" evidence="2">
    <location>
        <begin position="1"/>
        <end position="21"/>
    </location>
</feature>
<dbReference type="AlphaFoldDB" id="A0A7X8SKJ8"/>
<protein>
    <recommendedName>
        <fullName evidence="5">Lipoprotein</fullName>
    </recommendedName>
</protein>
<gene>
    <name evidence="3" type="ORF">HGP29_11660</name>
</gene>
<evidence type="ECO:0000256" key="2">
    <source>
        <dbReference type="SAM" id="SignalP"/>
    </source>
</evidence>
<organism evidence="3 4">
    <name type="scientific">Flammeovirga agarivorans</name>
    <dbReference type="NCBI Taxonomy" id="2726742"/>
    <lineage>
        <taxon>Bacteria</taxon>
        <taxon>Pseudomonadati</taxon>
        <taxon>Bacteroidota</taxon>
        <taxon>Cytophagia</taxon>
        <taxon>Cytophagales</taxon>
        <taxon>Flammeovirgaceae</taxon>
        <taxon>Flammeovirga</taxon>
    </lineage>
</organism>
<evidence type="ECO:0008006" key="5">
    <source>
        <dbReference type="Google" id="ProtNLM"/>
    </source>
</evidence>
<dbReference type="PROSITE" id="PS51257">
    <property type="entry name" value="PROKAR_LIPOPROTEIN"/>
    <property type="match status" value="1"/>
</dbReference>
<sequence>MKNLSTTIATLVIASTMFACSHDNEPTPIVPKNTHQVINHNKNQNNTNSEKDSTKNFVTTHHVASTTETKNTDQKNTNVAQQPTKETNDYPVPEQQKVVAPQKAATPDQVYGNKVPSLDHSKNSDYAQLATNNQKYTASVSALKGRQQAQEQQLVDNYGKKAVTNNQKAINQWLGHTKHDTQQETLDAKLRIYEQVNAYDNNGEKVIDILAMTDDNQVRYFKRQFEHGERTDYDATLVNVDYKGTITIESDGEEFTFHTSERVQ</sequence>
<feature type="compositionally biased region" description="Polar residues" evidence="1">
    <location>
        <begin position="64"/>
        <end position="85"/>
    </location>
</feature>
<evidence type="ECO:0000313" key="3">
    <source>
        <dbReference type="EMBL" id="NLR91870.1"/>
    </source>
</evidence>
<feature type="region of interest" description="Disordered" evidence="1">
    <location>
        <begin position="64"/>
        <end position="89"/>
    </location>
</feature>
<evidence type="ECO:0000256" key="1">
    <source>
        <dbReference type="SAM" id="MobiDB-lite"/>
    </source>
</evidence>
<accession>A0A7X8SKJ8</accession>